<evidence type="ECO:0000256" key="10">
    <source>
        <dbReference type="SAM" id="Phobius"/>
    </source>
</evidence>
<evidence type="ECO:0000256" key="8">
    <source>
        <dbReference type="ARBA" id="ARBA00023201"/>
    </source>
</evidence>
<keyword evidence="5 10" id="KW-1133">Transmembrane helix</keyword>
<dbReference type="PANTHER" id="PTHR12266:SF36">
    <property type="entry name" value="OS10G0436900 PROTEIN"/>
    <property type="match status" value="1"/>
</dbReference>
<evidence type="ECO:0000256" key="6">
    <source>
        <dbReference type="ARBA" id="ARBA00023053"/>
    </source>
</evidence>
<dbReference type="PANTHER" id="PTHR12266">
    <property type="entry name" value="NA+/CA2+ K+ INDEPENDENT EXCHANGER"/>
    <property type="match status" value="1"/>
</dbReference>
<organism evidence="12">
    <name type="scientific">Anthurium amnicola</name>
    <dbReference type="NCBI Taxonomy" id="1678845"/>
    <lineage>
        <taxon>Eukaryota</taxon>
        <taxon>Viridiplantae</taxon>
        <taxon>Streptophyta</taxon>
        <taxon>Embryophyta</taxon>
        <taxon>Tracheophyta</taxon>
        <taxon>Spermatophyta</taxon>
        <taxon>Magnoliopsida</taxon>
        <taxon>Liliopsida</taxon>
        <taxon>Araceae</taxon>
        <taxon>Pothoideae</taxon>
        <taxon>Potheae</taxon>
        <taxon>Anthurium</taxon>
    </lineage>
</organism>
<evidence type="ECO:0000256" key="1">
    <source>
        <dbReference type="ARBA" id="ARBA00004141"/>
    </source>
</evidence>
<dbReference type="GO" id="GO:0015297">
    <property type="term" value="F:antiporter activity"/>
    <property type="evidence" value="ECO:0007669"/>
    <property type="project" value="UniProtKB-KW"/>
</dbReference>
<comment type="similarity">
    <text evidence="9">Belongs to the Ca(2+):cation antiporter (CaCA) (TC 2.A.19) family. Cation/calcium exchanger (CCX) subfamily.</text>
</comment>
<name>A0A1D1YX73_9ARAE</name>
<evidence type="ECO:0000256" key="3">
    <source>
        <dbReference type="ARBA" id="ARBA00022449"/>
    </source>
</evidence>
<gene>
    <name evidence="12" type="primary">CCX1_2</name>
    <name evidence="12" type="ORF">g.25537</name>
</gene>
<dbReference type="GO" id="GO:0006814">
    <property type="term" value="P:sodium ion transport"/>
    <property type="evidence" value="ECO:0007669"/>
    <property type="project" value="UniProtKB-KW"/>
</dbReference>
<reference evidence="12" key="1">
    <citation type="submission" date="2015-07" db="EMBL/GenBank/DDBJ databases">
        <title>Transcriptome Assembly of Anthurium amnicola.</title>
        <authorList>
            <person name="Suzuki J."/>
        </authorList>
    </citation>
    <scope>NUCLEOTIDE SEQUENCE</scope>
</reference>
<keyword evidence="3" id="KW-0050">Antiport</keyword>
<keyword evidence="6" id="KW-0915">Sodium</keyword>
<dbReference type="GO" id="GO:0016020">
    <property type="term" value="C:membrane"/>
    <property type="evidence" value="ECO:0007669"/>
    <property type="project" value="UniProtKB-SubCell"/>
</dbReference>
<dbReference type="Pfam" id="PF01699">
    <property type="entry name" value="Na_Ca_ex"/>
    <property type="match status" value="1"/>
</dbReference>
<evidence type="ECO:0000256" key="2">
    <source>
        <dbReference type="ARBA" id="ARBA00022448"/>
    </source>
</evidence>
<feature type="non-terminal residue" evidence="12">
    <location>
        <position position="165"/>
    </location>
</feature>
<evidence type="ECO:0000256" key="4">
    <source>
        <dbReference type="ARBA" id="ARBA00022692"/>
    </source>
</evidence>
<dbReference type="EMBL" id="GDJX01008695">
    <property type="protein sequence ID" value="JAT59241.1"/>
    <property type="molecule type" value="Transcribed_RNA"/>
</dbReference>
<keyword evidence="7 10" id="KW-0472">Membrane</keyword>
<evidence type="ECO:0000256" key="7">
    <source>
        <dbReference type="ARBA" id="ARBA00023136"/>
    </source>
</evidence>
<evidence type="ECO:0000259" key="11">
    <source>
        <dbReference type="Pfam" id="PF01699"/>
    </source>
</evidence>
<sequence>MALVDWVPRCRDLFRVFLNASFSLLLCGLLVSFLFLGTRPPSSSPVAGVGVVRPGRGGGAIDGGGCEGMEGLEGHGARCAYLRTRSPCGPRGYIDYLRLFYCYCGGAPLLGYSALALWLLVLFYLLGDTASEYFCPSLEGLSGMLRLSPAVAGATLLSLGNGAPD</sequence>
<feature type="domain" description="Sodium/calcium exchanger membrane region" evidence="11">
    <location>
        <begin position="116"/>
        <end position="165"/>
    </location>
</feature>
<dbReference type="GO" id="GO:0008324">
    <property type="term" value="F:monoatomic cation transmembrane transporter activity"/>
    <property type="evidence" value="ECO:0007669"/>
    <property type="project" value="TreeGrafter"/>
</dbReference>
<feature type="transmembrane region" description="Helical" evidence="10">
    <location>
        <begin position="100"/>
        <end position="126"/>
    </location>
</feature>
<proteinExistence type="inferred from homology"/>
<accession>A0A1D1YX73</accession>
<keyword evidence="4 10" id="KW-0812">Transmembrane</keyword>
<protein>
    <submittedName>
        <fullName evidence="12">Cation/calcium exchanger 1</fullName>
    </submittedName>
</protein>
<feature type="transmembrane region" description="Helical" evidence="10">
    <location>
        <begin position="16"/>
        <end position="36"/>
    </location>
</feature>
<comment type="subcellular location">
    <subcellularLocation>
        <location evidence="1">Membrane</location>
        <topology evidence="1">Multi-pass membrane protein</topology>
    </subcellularLocation>
</comment>
<keyword evidence="2" id="KW-0813">Transport</keyword>
<keyword evidence="8" id="KW-0406">Ion transport</keyword>
<dbReference type="AlphaFoldDB" id="A0A1D1YX73"/>
<dbReference type="InterPro" id="IPR004837">
    <property type="entry name" value="NaCa_Exmemb"/>
</dbReference>
<evidence type="ECO:0000256" key="9">
    <source>
        <dbReference type="ARBA" id="ARBA00038187"/>
    </source>
</evidence>
<evidence type="ECO:0000256" key="5">
    <source>
        <dbReference type="ARBA" id="ARBA00022989"/>
    </source>
</evidence>
<keyword evidence="8" id="KW-0739">Sodium transport</keyword>
<dbReference type="InterPro" id="IPR051359">
    <property type="entry name" value="CaCA_antiporter"/>
</dbReference>
<evidence type="ECO:0000313" key="12">
    <source>
        <dbReference type="EMBL" id="JAT59241.1"/>
    </source>
</evidence>